<proteinExistence type="predicted"/>
<evidence type="ECO:0000313" key="2">
    <source>
        <dbReference type="EMBL" id="KAA0150717.1"/>
    </source>
</evidence>
<accession>A0A5A8CDN2</accession>
<protein>
    <submittedName>
        <fullName evidence="2">Uncharacterized protein</fullName>
    </submittedName>
</protein>
<organism evidence="2 3">
    <name type="scientific">Cafeteria roenbergensis</name>
    <name type="common">Marine flagellate</name>
    <dbReference type="NCBI Taxonomy" id="33653"/>
    <lineage>
        <taxon>Eukaryota</taxon>
        <taxon>Sar</taxon>
        <taxon>Stramenopiles</taxon>
        <taxon>Bigyra</taxon>
        <taxon>Opalozoa</taxon>
        <taxon>Bicosoecida</taxon>
        <taxon>Cafeteriaceae</taxon>
        <taxon>Cafeteria</taxon>
    </lineage>
</organism>
<reference evidence="2 3" key="1">
    <citation type="submission" date="2019-07" db="EMBL/GenBank/DDBJ databases">
        <title>Genomes of Cafeteria roenbergensis.</title>
        <authorList>
            <person name="Fischer M.G."/>
            <person name="Hackl T."/>
            <person name="Roman M."/>
        </authorList>
    </citation>
    <scope>NUCLEOTIDE SEQUENCE [LARGE SCALE GENOMIC DNA]</scope>
    <source>
        <strain evidence="2 3">BVI</strain>
    </source>
</reference>
<dbReference type="EMBL" id="VLTN01000032">
    <property type="protein sequence ID" value="KAA0150717.1"/>
    <property type="molecule type" value="Genomic_DNA"/>
</dbReference>
<comment type="caution">
    <text evidence="2">The sequence shown here is derived from an EMBL/GenBank/DDBJ whole genome shotgun (WGS) entry which is preliminary data.</text>
</comment>
<evidence type="ECO:0000313" key="3">
    <source>
        <dbReference type="Proteomes" id="UP000323011"/>
    </source>
</evidence>
<gene>
    <name evidence="2" type="ORF">FNF29_05054</name>
</gene>
<name>A0A5A8CDN2_CAFRO</name>
<feature type="compositionally biased region" description="Low complexity" evidence="1">
    <location>
        <begin position="101"/>
        <end position="134"/>
    </location>
</feature>
<keyword evidence="3" id="KW-1185">Reference proteome</keyword>
<feature type="region of interest" description="Disordered" evidence="1">
    <location>
        <begin position="69"/>
        <end position="156"/>
    </location>
</feature>
<sequence length="156" mass="15807">MAAAAASSKADSLDELLARLATLTAEVSAERATAAIPVCKRILELDPSNQLAKLFMGYLTKVKRDPKLAEAPVADGAGDGDDGDSDSDSDDSESSDDDEPAPQSAAVRGRAAAASSAGPRARAAASSRAGSGPRPDLKAAAARYRVPTSGTRKPPS</sequence>
<evidence type="ECO:0000256" key="1">
    <source>
        <dbReference type="SAM" id="MobiDB-lite"/>
    </source>
</evidence>
<dbReference type="AlphaFoldDB" id="A0A5A8CDN2"/>
<feature type="compositionally biased region" description="Acidic residues" evidence="1">
    <location>
        <begin position="78"/>
        <end position="100"/>
    </location>
</feature>
<dbReference type="Proteomes" id="UP000323011">
    <property type="component" value="Unassembled WGS sequence"/>
</dbReference>